<keyword evidence="2" id="KW-0597">Phosphoprotein</keyword>
<evidence type="ECO:0000313" key="8">
    <source>
        <dbReference type="EMBL" id="KAK9415477.1"/>
    </source>
</evidence>
<dbReference type="CDD" id="cd00833">
    <property type="entry name" value="PKS"/>
    <property type="match status" value="1"/>
</dbReference>
<feature type="domain" description="Ketosynthase family 3 (KS3)" evidence="7">
    <location>
        <begin position="26"/>
        <end position="285"/>
    </location>
</feature>
<dbReference type="Pfam" id="PF00109">
    <property type="entry name" value="ketoacyl-synt"/>
    <property type="match status" value="2"/>
</dbReference>
<dbReference type="InterPro" id="IPR050091">
    <property type="entry name" value="PKS_NRPS_Biosynth_Enz"/>
</dbReference>
<dbReference type="EMBL" id="JARVKF010000416">
    <property type="protein sequence ID" value="KAK9415477.1"/>
    <property type="molecule type" value="Genomic_DNA"/>
</dbReference>
<name>A0ABR2ULG7_9PEZI</name>
<evidence type="ECO:0000256" key="2">
    <source>
        <dbReference type="ARBA" id="ARBA00022553"/>
    </source>
</evidence>
<dbReference type="PANTHER" id="PTHR43775:SF29">
    <property type="entry name" value="ASPERFURANONE POLYKETIDE SYNTHASE AFOG-RELATED"/>
    <property type="match status" value="1"/>
</dbReference>
<dbReference type="Pfam" id="PF02801">
    <property type="entry name" value="Ketoacyl-synt_C"/>
    <property type="match status" value="1"/>
</dbReference>
<dbReference type="InterPro" id="IPR014030">
    <property type="entry name" value="Ketoacyl_synth_N"/>
</dbReference>
<dbReference type="PANTHER" id="PTHR43775">
    <property type="entry name" value="FATTY ACID SYNTHASE"/>
    <property type="match status" value="1"/>
</dbReference>
<feature type="region of interest" description="Disordered" evidence="6">
    <location>
        <begin position="1"/>
        <end position="20"/>
    </location>
</feature>
<dbReference type="InterPro" id="IPR018201">
    <property type="entry name" value="Ketoacyl_synth_AS"/>
</dbReference>
<dbReference type="PROSITE" id="PS52004">
    <property type="entry name" value="KS3_2"/>
    <property type="match status" value="1"/>
</dbReference>
<dbReference type="Proteomes" id="UP001408356">
    <property type="component" value="Unassembled WGS sequence"/>
</dbReference>
<keyword evidence="4" id="KW-0560">Oxidoreductase</keyword>
<dbReference type="SUPFAM" id="SSF53901">
    <property type="entry name" value="Thiolase-like"/>
    <property type="match status" value="1"/>
</dbReference>
<keyword evidence="1" id="KW-0596">Phosphopantetheine</keyword>
<evidence type="ECO:0000256" key="1">
    <source>
        <dbReference type="ARBA" id="ARBA00022450"/>
    </source>
</evidence>
<keyword evidence="3 5" id="KW-0808">Transferase</keyword>
<evidence type="ECO:0000259" key="7">
    <source>
        <dbReference type="PROSITE" id="PS52004"/>
    </source>
</evidence>
<proteinExistence type="inferred from homology"/>
<dbReference type="PROSITE" id="PS00606">
    <property type="entry name" value="KS3_1"/>
    <property type="match status" value="1"/>
</dbReference>
<evidence type="ECO:0000256" key="6">
    <source>
        <dbReference type="SAM" id="MobiDB-lite"/>
    </source>
</evidence>
<sequence>MTYETVESQPAGCSPPPVAEDGAKVQQKIAIIGMACRLPGDATSPSKLWDLCETGRDGWSPIPHDRFDADAYHDANKDKAGRVSGKAYFIASVDTVTGGYFLKQDVAAFDAAFFSMSGNLADGPSMSIDTGCSAGLVALHQGSRCILSGDSGISVVVASNLMLNPDFFDAGSNLNMLGTNGRCYAWDSRAEGCGRGEGIVGLILKPLDAAPRDGDHVTCVNQDGKTSTIASPSANAQVKLIEDCYRRANLDPAETSYVEAHMTGTQTGDTTEAEALARTLTGPAK</sequence>
<gene>
    <name evidence="8" type="ORF">SUNI508_10501</name>
</gene>
<keyword evidence="9" id="KW-1185">Reference proteome</keyword>
<organism evidence="8 9">
    <name type="scientific">Seiridium unicorne</name>
    <dbReference type="NCBI Taxonomy" id="138068"/>
    <lineage>
        <taxon>Eukaryota</taxon>
        <taxon>Fungi</taxon>
        <taxon>Dikarya</taxon>
        <taxon>Ascomycota</taxon>
        <taxon>Pezizomycotina</taxon>
        <taxon>Sordariomycetes</taxon>
        <taxon>Xylariomycetidae</taxon>
        <taxon>Amphisphaeriales</taxon>
        <taxon>Sporocadaceae</taxon>
        <taxon>Seiridium</taxon>
    </lineage>
</organism>
<evidence type="ECO:0000256" key="5">
    <source>
        <dbReference type="RuleBase" id="RU003694"/>
    </source>
</evidence>
<evidence type="ECO:0000256" key="4">
    <source>
        <dbReference type="ARBA" id="ARBA00023002"/>
    </source>
</evidence>
<dbReference type="InterPro" id="IPR014031">
    <property type="entry name" value="Ketoacyl_synth_C"/>
</dbReference>
<dbReference type="Gene3D" id="3.40.47.10">
    <property type="match status" value="2"/>
</dbReference>
<protein>
    <submittedName>
        <fullName evidence="8">Polyketide synthase</fullName>
    </submittedName>
</protein>
<evidence type="ECO:0000313" key="9">
    <source>
        <dbReference type="Proteomes" id="UP001408356"/>
    </source>
</evidence>
<evidence type="ECO:0000256" key="3">
    <source>
        <dbReference type="ARBA" id="ARBA00022679"/>
    </source>
</evidence>
<dbReference type="SMART" id="SM00825">
    <property type="entry name" value="PKS_KS"/>
    <property type="match status" value="1"/>
</dbReference>
<dbReference type="InterPro" id="IPR020841">
    <property type="entry name" value="PKS_Beta-ketoAc_synthase_dom"/>
</dbReference>
<accession>A0ABR2ULG7</accession>
<reference evidence="8 9" key="1">
    <citation type="journal article" date="2024" name="J. Plant Pathol.">
        <title>Sequence and assembly of the genome of Seiridium unicorne, isolate CBS 538.82, causal agent of cypress canker disease.</title>
        <authorList>
            <person name="Scali E."/>
            <person name="Rocca G.D."/>
            <person name="Danti R."/>
            <person name="Garbelotto M."/>
            <person name="Barberini S."/>
            <person name="Baroncelli R."/>
            <person name="Emiliani G."/>
        </authorList>
    </citation>
    <scope>NUCLEOTIDE SEQUENCE [LARGE SCALE GENOMIC DNA]</scope>
    <source>
        <strain evidence="8 9">BM-138-508</strain>
    </source>
</reference>
<comment type="caution">
    <text evidence="8">The sequence shown here is derived from an EMBL/GenBank/DDBJ whole genome shotgun (WGS) entry which is preliminary data.</text>
</comment>
<dbReference type="InterPro" id="IPR016039">
    <property type="entry name" value="Thiolase-like"/>
</dbReference>
<comment type="similarity">
    <text evidence="5">Belongs to the thiolase-like superfamily. Beta-ketoacyl-ACP synthases family.</text>
</comment>